<evidence type="ECO:0000259" key="1">
    <source>
        <dbReference type="Pfam" id="PF00561"/>
    </source>
</evidence>
<organism evidence="2 3">
    <name type="scientific">Fusibacter paucivorans</name>
    <dbReference type="NCBI Taxonomy" id="76009"/>
    <lineage>
        <taxon>Bacteria</taxon>
        <taxon>Bacillati</taxon>
        <taxon>Bacillota</taxon>
        <taxon>Clostridia</taxon>
        <taxon>Eubacteriales</taxon>
        <taxon>Eubacteriales Family XII. Incertae Sedis</taxon>
        <taxon>Fusibacter</taxon>
    </lineage>
</organism>
<dbReference type="Gene3D" id="3.40.50.1820">
    <property type="entry name" value="alpha/beta hydrolase"/>
    <property type="match status" value="1"/>
</dbReference>
<evidence type="ECO:0000313" key="3">
    <source>
        <dbReference type="Proteomes" id="UP000746471"/>
    </source>
</evidence>
<accession>A0ABS5PTT0</accession>
<reference evidence="2 3" key="1">
    <citation type="submission" date="2021-05" db="EMBL/GenBank/DDBJ databases">
        <title>Fusibacter ferrireducens sp. nov., an anaerobic, sulfur- and Fe-reducing bacterium isolated from the mangrove sediment.</title>
        <authorList>
            <person name="Qiu D."/>
        </authorList>
    </citation>
    <scope>NUCLEOTIDE SEQUENCE [LARGE SCALE GENOMIC DNA]</scope>
    <source>
        <strain evidence="2 3">DSM 12116</strain>
    </source>
</reference>
<dbReference type="RefSeq" id="WP_213237628.1">
    <property type="nucleotide sequence ID" value="NZ_JAHBCL010000025.1"/>
</dbReference>
<feature type="domain" description="AB hydrolase-1" evidence="1">
    <location>
        <begin position="58"/>
        <end position="164"/>
    </location>
</feature>
<dbReference type="EMBL" id="JAHBCL010000025">
    <property type="protein sequence ID" value="MBS7527766.1"/>
    <property type="molecule type" value="Genomic_DNA"/>
</dbReference>
<dbReference type="Pfam" id="PF00561">
    <property type="entry name" value="Abhydrolase_1"/>
    <property type="match status" value="1"/>
</dbReference>
<dbReference type="InterPro" id="IPR050266">
    <property type="entry name" value="AB_hydrolase_sf"/>
</dbReference>
<dbReference type="PRINTS" id="PR00111">
    <property type="entry name" value="ABHYDROLASE"/>
</dbReference>
<keyword evidence="2" id="KW-0378">Hydrolase</keyword>
<evidence type="ECO:0000313" key="2">
    <source>
        <dbReference type="EMBL" id="MBS7527766.1"/>
    </source>
</evidence>
<dbReference type="PANTHER" id="PTHR43798:SF33">
    <property type="entry name" value="HYDROLASE, PUTATIVE (AFU_ORTHOLOGUE AFUA_2G14860)-RELATED"/>
    <property type="match status" value="1"/>
</dbReference>
<dbReference type="GO" id="GO:0016787">
    <property type="term" value="F:hydrolase activity"/>
    <property type="evidence" value="ECO:0007669"/>
    <property type="project" value="UniProtKB-KW"/>
</dbReference>
<dbReference type="SUPFAM" id="SSF53474">
    <property type="entry name" value="alpha/beta-Hydrolases"/>
    <property type="match status" value="1"/>
</dbReference>
<dbReference type="InterPro" id="IPR000073">
    <property type="entry name" value="AB_hydrolase_1"/>
</dbReference>
<sequence>MNSQNQFNHRTVFRSKEGQQLIRDYYNQIITPLPFKQHHLATSYGETFVLEAGVPQNPVMILLHGSCSNSAAWLADMPLLVSHYHLYAIDWLGEPGNSEAIRLNFENGEYTQWLDEVLNSLAVTKAIIIGNSMGGWLALHYAAAYPKRTDALILLASSGIVPPDQSFTDRTASLAIDNNAKSPNTEQLVSDSASIIDAVMDTSTLPKEVLEFMTLIMTHFIPMTGELPILPDSQMRNLSMPVLCVMADGDMTLNPEAAANRLKTLVPHAMVKSIEGAHTITSAAEYIMPFLNESR</sequence>
<protein>
    <submittedName>
        <fullName evidence="2">Alpha/beta hydrolase</fullName>
    </submittedName>
</protein>
<dbReference type="Proteomes" id="UP000746471">
    <property type="component" value="Unassembled WGS sequence"/>
</dbReference>
<dbReference type="InterPro" id="IPR029058">
    <property type="entry name" value="AB_hydrolase_fold"/>
</dbReference>
<proteinExistence type="predicted"/>
<keyword evidence="3" id="KW-1185">Reference proteome</keyword>
<dbReference type="PANTHER" id="PTHR43798">
    <property type="entry name" value="MONOACYLGLYCEROL LIPASE"/>
    <property type="match status" value="1"/>
</dbReference>
<comment type="caution">
    <text evidence="2">The sequence shown here is derived from an EMBL/GenBank/DDBJ whole genome shotgun (WGS) entry which is preliminary data.</text>
</comment>
<name>A0ABS5PTT0_9FIRM</name>
<gene>
    <name evidence="2" type="ORF">KHM83_13865</name>
</gene>